<organism evidence="2 3">
    <name type="scientific">Salvia divinorum</name>
    <name type="common">Maria pastora</name>
    <name type="synonym">Diviner's sage</name>
    <dbReference type="NCBI Taxonomy" id="28513"/>
    <lineage>
        <taxon>Eukaryota</taxon>
        <taxon>Viridiplantae</taxon>
        <taxon>Streptophyta</taxon>
        <taxon>Embryophyta</taxon>
        <taxon>Tracheophyta</taxon>
        <taxon>Spermatophyta</taxon>
        <taxon>Magnoliopsida</taxon>
        <taxon>eudicotyledons</taxon>
        <taxon>Gunneridae</taxon>
        <taxon>Pentapetalae</taxon>
        <taxon>asterids</taxon>
        <taxon>lamiids</taxon>
        <taxon>Lamiales</taxon>
        <taxon>Lamiaceae</taxon>
        <taxon>Nepetoideae</taxon>
        <taxon>Mentheae</taxon>
        <taxon>Salviinae</taxon>
        <taxon>Salvia</taxon>
        <taxon>Salvia subgen. Calosphace</taxon>
    </lineage>
</organism>
<dbReference type="EMBL" id="JBEAFC010000013">
    <property type="protein sequence ID" value="KAL1534062.1"/>
    <property type="molecule type" value="Genomic_DNA"/>
</dbReference>
<accession>A0ABD1FQX1</accession>
<dbReference type="Proteomes" id="UP001567538">
    <property type="component" value="Unassembled WGS sequence"/>
</dbReference>
<proteinExistence type="predicted"/>
<reference evidence="2 3" key="1">
    <citation type="submission" date="2024-06" db="EMBL/GenBank/DDBJ databases">
        <title>A chromosome level genome sequence of Diviner's sage (Salvia divinorum).</title>
        <authorList>
            <person name="Ford S.A."/>
            <person name="Ro D.-K."/>
            <person name="Ness R.W."/>
            <person name="Phillips M.A."/>
        </authorList>
    </citation>
    <scope>NUCLEOTIDE SEQUENCE [LARGE SCALE GENOMIC DNA]</scope>
    <source>
        <strain evidence="2">SAF-2024a</strain>
        <tissue evidence="2">Leaf</tissue>
    </source>
</reference>
<feature type="compositionally biased region" description="Basic residues" evidence="1">
    <location>
        <begin position="26"/>
        <end position="37"/>
    </location>
</feature>
<name>A0ABD1FQX1_SALDI</name>
<protein>
    <submittedName>
        <fullName evidence="2">Uncharacterized protein</fullName>
    </submittedName>
</protein>
<feature type="region of interest" description="Disordered" evidence="1">
    <location>
        <begin position="1"/>
        <end position="74"/>
    </location>
</feature>
<evidence type="ECO:0000256" key="1">
    <source>
        <dbReference type="SAM" id="MobiDB-lite"/>
    </source>
</evidence>
<evidence type="ECO:0000313" key="2">
    <source>
        <dbReference type="EMBL" id="KAL1534062.1"/>
    </source>
</evidence>
<feature type="compositionally biased region" description="Basic and acidic residues" evidence="1">
    <location>
        <begin position="59"/>
        <end position="73"/>
    </location>
</feature>
<keyword evidence="3" id="KW-1185">Reference proteome</keyword>
<sequence length="126" mass="14339">METPASKQEKKPNARLTPQSNEGKRSLSKKRETKRRIEKGLPIELTTHEWSTDAPRSAAEPRRHPSSNRERQLEATTRWRVIAAGRRVRIVGDAIGFSAIARARQRRVRTESEGELLAVRTLNSFA</sequence>
<dbReference type="AlphaFoldDB" id="A0ABD1FQX1"/>
<comment type="caution">
    <text evidence="2">The sequence shown here is derived from an EMBL/GenBank/DDBJ whole genome shotgun (WGS) entry which is preliminary data.</text>
</comment>
<evidence type="ECO:0000313" key="3">
    <source>
        <dbReference type="Proteomes" id="UP001567538"/>
    </source>
</evidence>
<feature type="compositionally biased region" description="Basic and acidic residues" evidence="1">
    <location>
        <begin position="38"/>
        <end position="51"/>
    </location>
</feature>
<gene>
    <name evidence="2" type="ORF">AAHA92_31464</name>
</gene>